<keyword evidence="2" id="KW-0812">Transmembrane</keyword>
<organism evidence="5 6">
    <name type="scientific">Olleya marilimosa</name>
    <dbReference type="NCBI Taxonomy" id="272164"/>
    <lineage>
        <taxon>Bacteria</taxon>
        <taxon>Pseudomonadati</taxon>
        <taxon>Bacteroidota</taxon>
        <taxon>Flavobacteriia</taxon>
        <taxon>Flavobacteriales</taxon>
        <taxon>Flavobacteriaceae</taxon>
    </lineage>
</organism>
<dbReference type="Gene3D" id="1.10.10.10">
    <property type="entry name" value="Winged helix-like DNA-binding domain superfamily/Winged helix DNA-binding domain"/>
    <property type="match status" value="1"/>
</dbReference>
<dbReference type="InterPro" id="IPR015943">
    <property type="entry name" value="WD40/YVTN_repeat-like_dom_sf"/>
</dbReference>
<sequence>MRLRIYVLFIALVTSHLVHAQYTPFFENFSFSQYNAGNQNWGVSKAENGKVYVANNNGLLVYNGLNWELNTLPNKTTIRSVLVVKDKIYTGSYEEFGYWKYDEKGTLIYHSLSHLLNQNKSLNEEFWQIIQHENKIIFRSFLNVYVFENNTITKIKSSNTIISCSVVNNTVYVNTLTNGIFTLEDKTLKPFLNSKELVDTKIISIANYKDSLLITTALKGSYTYQNNSLQPTTLPINDLIKKHQLNSFLKLKNGNMVFGTIKNGVYVTDNLGHVLFNINKENGLVNNTVLNLIADSDANIWVCLDNGLSKINLKNNITYYNDVSGKLGAVYDVIKYNNTIYIGSNTGLYYLNNDQQLIFIEGSQGQVWDLKIIDNQLFCGHNNGTYLVENKTIKLISNFTGGWTIKKIPENNSYVQGTYGGLVKFNKTQDRWSATHLGQPTIPIKYLEFEDKNTIWAAHAYKGLIKARLNNTLDSIVDYKQYTNKTIASDYNIKVYKIKNNICFKTNDGWKTYEPLVDSIVTYKFLNEKIGPQSDVVSEDLTNSLFFKNQKGIIQFKANNNDKLVLTRDYYDDRLIVGYENISQINDSIYALNLNNGFLLLNANQNFTINKPIKPLIEKIQVNDIRVKIDTSVIELPNNGKISISIASPNSNNHFFEYSLSTNATKWDKVDNENLVLSNIKNGDFSILFRTSNKAGETSPIKTINLHVLPPWYKSNTGFIIYTLALVLVLGIIYLLHKRKMKKEQKLLEIEFKKEQQQILKEKNIENDRKIIKLKNESLQNEIKLKSKQLANTAIALVKKNEALLEIKKELQINEGQFQNKQVSKRLQKKIDHTIGHKDEWEIFEYNFNQVHEKFFNQLKTKHPKLSHKDLKLCAYIKMNLVTKEIAPLMNISTRGIETHRYRLKRKLNLTSEDSLTDYLNSFI</sequence>
<reference evidence="5 6" key="1">
    <citation type="submission" date="2020-09" db="EMBL/GenBank/DDBJ databases">
        <title>Bacillus nautilus sp. nov., Chryseoglobus crepusculi sp. nov, and Psychrobacter noctis sp. nov., isolated from deep-sea sponges from the equatorial Atlantic.</title>
        <authorList>
            <person name="Stennett H.L."/>
            <person name="Williams S.E."/>
        </authorList>
    </citation>
    <scope>NUCLEOTIDE SEQUENCE [LARGE SCALE GENOMIC DNA]</scope>
    <source>
        <strain evidence="5 6">28M-24</strain>
    </source>
</reference>
<evidence type="ECO:0000313" key="5">
    <source>
        <dbReference type="EMBL" id="MBD3863283.1"/>
    </source>
</evidence>
<evidence type="ECO:0000256" key="2">
    <source>
        <dbReference type="SAM" id="Phobius"/>
    </source>
</evidence>
<evidence type="ECO:0000256" key="3">
    <source>
        <dbReference type="SAM" id="SignalP"/>
    </source>
</evidence>
<keyword evidence="3" id="KW-0732">Signal</keyword>
<feature type="signal peptide" evidence="3">
    <location>
        <begin position="1"/>
        <end position="20"/>
    </location>
</feature>
<evidence type="ECO:0000313" key="6">
    <source>
        <dbReference type="Proteomes" id="UP000627521"/>
    </source>
</evidence>
<dbReference type="InterPro" id="IPR000792">
    <property type="entry name" value="Tscrpt_reg_LuxR_C"/>
</dbReference>
<dbReference type="Pfam" id="PF00196">
    <property type="entry name" value="GerE"/>
    <property type="match status" value="1"/>
</dbReference>
<accession>A0ABR8LV77</accession>
<keyword evidence="2" id="KW-1133">Transmembrane helix</keyword>
<dbReference type="SUPFAM" id="SSF63829">
    <property type="entry name" value="Calcium-dependent phosphotriesterase"/>
    <property type="match status" value="1"/>
</dbReference>
<feature type="coiled-coil region" evidence="1">
    <location>
        <begin position="738"/>
        <end position="782"/>
    </location>
</feature>
<dbReference type="EMBL" id="JACXXH010000003">
    <property type="protein sequence ID" value="MBD3863283.1"/>
    <property type="molecule type" value="Genomic_DNA"/>
</dbReference>
<dbReference type="SUPFAM" id="SSF46894">
    <property type="entry name" value="C-terminal effector domain of the bipartite response regulators"/>
    <property type="match status" value="1"/>
</dbReference>
<gene>
    <name evidence="5" type="ORF">IEG06_07450</name>
</gene>
<keyword evidence="2" id="KW-0472">Membrane</keyword>
<dbReference type="RefSeq" id="WP_191101236.1">
    <property type="nucleotide sequence ID" value="NZ_JACXXH010000003.1"/>
</dbReference>
<evidence type="ECO:0000256" key="1">
    <source>
        <dbReference type="SAM" id="Coils"/>
    </source>
</evidence>
<protein>
    <submittedName>
        <fullName evidence="5">Transcriptional regulator</fullName>
    </submittedName>
</protein>
<dbReference type="Proteomes" id="UP000627521">
    <property type="component" value="Unassembled WGS sequence"/>
</dbReference>
<name>A0ABR8LV77_9FLAO</name>
<keyword evidence="6" id="KW-1185">Reference proteome</keyword>
<feature type="domain" description="HTH luxR-type" evidence="4">
    <location>
        <begin position="863"/>
        <end position="920"/>
    </location>
</feature>
<comment type="caution">
    <text evidence="5">The sequence shown here is derived from an EMBL/GenBank/DDBJ whole genome shotgun (WGS) entry which is preliminary data.</text>
</comment>
<keyword evidence="1" id="KW-0175">Coiled coil</keyword>
<dbReference type="SMART" id="SM00421">
    <property type="entry name" value="HTH_LUXR"/>
    <property type="match status" value="1"/>
</dbReference>
<evidence type="ECO:0000259" key="4">
    <source>
        <dbReference type="SMART" id="SM00421"/>
    </source>
</evidence>
<dbReference type="InterPro" id="IPR016032">
    <property type="entry name" value="Sig_transdc_resp-reg_C-effctor"/>
</dbReference>
<dbReference type="InterPro" id="IPR036388">
    <property type="entry name" value="WH-like_DNA-bd_sf"/>
</dbReference>
<feature type="transmembrane region" description="Helical" evidence="2">
    <location>
        <begin position="719"/>
        <end position="736"/>
    </location>
</feature>
<dbReference type="Gene3D" id="2.130.10.10">
    <property type="entry name" value="YVTN repeat-like/Quinoprotein amine dehydrogenase"/>
    <property type="match status" value="1"/>
</dbReference>
<feature type="chain" id="PRO_5046507928" evidence="3">
    <location>
        <begin position="21"/>
        <end position="924"/>
    </location>
</feature>
<proteinExistence type="predicted"/>